<sequence length="273" mass="31771">MSQEVYAAPWKKIAEGWQKLGIGNHPSPHDVDVYRRFLMDAVRGEDRPNVLLLGATPEIRDMLAEYPEIEVTVLDVNGEAIRAMTSFMKEKPVNEKQAVGDWLFFPLPEYTYDAVFGDQISTNVSFENLDTLYRRIRAALKPSGYLITRITSHFPDTRIYAPEELIEKFSRIPPSKESFTEFWNLLTFFSHRNPVSTTDSTFELLEAHLDVSHMKEYYAMTAEIFSRGKPWNIGRPWADEKRIIERYFAIADKEQDDTFFKDSTFIFCLKVKQ</sequence>
<dbReference type="CDD" id="cd02440">
    <property type="entry name" value="AdoMet_MTases"/>
    <property type="match status" value="1"/>
</dbReference>
<dbReference type="STRING" id="1798683.A3C90_00510"/>
<organism evidence="1 2">
    <name type="scientific">Candidatus Magasanikbacteria bacterium RIFCSPHIGHO2_02_FULL_51_14</name>
    <dbReference type="NCBI Taxonomy" id="1798683"/>
    <lineage>
        <taxon>Bacteria</taxon>
        <taxon>Candidatus Magasanikiibacteriota</taxon>
    </lineage>
</organism>
<dbReference type="Gene3D" id="3.40.50.150">
    <property type="entry name" value="Vaccinia Virus protein VP39"/>
    <property type="match status" value="1"/>
</dbReference>
<evidence type="ECO:0000313" key="2">
    <source>
        <dbReference type="Proteomes" id="UP000177457"/>
    </source>
</evidence>
<evidence type="ECO:0000313" key="1">
    <source>
        <dbReference type="EMBL" id="OGH71088.1"/>
    </source>
</evidence>
<accession>A0A1F6MHR9</accession>
<gene>
    <name evidence="1" type="ORF">A3C90_00510</name>
</gene>
<reference evidence="1 2" key="1">
    <citation type="journal article" date="2016" name="Nat. Commun.">
        <title>Thousands of microbial genomes shed light on interconnected biogeochemical processes in an aquifer system.</title>
        <authorList>
            <person name="Anantharaman K."/>
            <person name="Brown C.T."/>
            <person name="Hug L.A."/>
            <person name="Sharon I."/>
            <person name="Castelle C.J."/>
            <person name="Probst A.J."/>
            <person name="Thomas B.C."/>
            <person name="Singh A."/>
            <person name="Wilkins M.J."/>
            <person name="Karaoz U."/>
            <person name="Brodie E.L."/>
            <person name="Williams K.H."/>
            <person name="Hubbard S.S."/>
            <person name="Banfield J.F."/>
        </authorList>
    </citation>
    <scope>NUCLEOTIDE SEQUENCE [LARGE SCALE GENOMIC DNA]</scope>
</reference>
<comment type="caution">
    <text evidence="1">The sequence shown here is derived from an EMBL/GenBank/DDBJ whole genome shotgun (WGS) entry which is preliminary data.</text>
</comment>
<name>A0A1F6MHR9_9BACT</name>
<dbReference type="Proteomes" id="UP000177457">
    <property type="component" value="Unassembled WGS sequence"/>
</dbReference>
<proteinExistence type="predicted"/>
<protein>
    <submittedName>
        <fullName evidence="1">Uncharacterized protein</fullName>
    </submittedName>
</protein>
<dbReference type="InterPro" id="IPR029063">
    <property type="entry name" value="SAM-dependent_MTases_sf"/>
</dbReference>
<dbReference type="SUPFAM" id="SSF53335">
    <property type="entry name" value="S-adenosyl-L-methionine-dependent methyltransferases"/>
    <property type="match status" value="1"/>
</dbReference>
<dbReference type="AlphaFoldDB" id="A0A1F6MHR9"/>
<dbReference type="EMBL" id="MFQE01000036">
    <property type="protein sequence ID" value="OGH71088.1"/>
    <property type="molecule type" value="Genomic_DNA"/>
</dbReference>